<dbReference type="InterPro" id="IPR032710">
    <property type="entry name" value="NTF2-like_dom_sf"/>
</dbReference>
<organism evidence="2 3">
    <name type="scientific">Actinomadura fulvescens</name>
    <dbReference type="NCBI Taxonomy" id="46160"/>
    <lineage>
        <taxon>Bacteria</taxon>
        <taxon>Bacillati</taxon>
        <taxon>Actinomycetota</taxon>
        <taxon>Actinomycetes</taxon>
        <taxon>Streptosporangiales</taxon>
        <taxon>Thermomonosporaceae</taxon>
        <taxon>Actinomadura</taxon>
    </lineage>
</organism>
<accession>A0ABN3Q6A7</accession>
<feature type="domain" description="SnoaL-like" evidence="1">
    <location>
        <begin position="19"/>
        <end position="122"/>
    </location>
</feature>
<protein>
    <submittedName>
        <fullName evidence="2">Nuclear transport factor 2 family protein</fullName>
    </submittedName>
</protein>
<keyword evidence="3" id="KW-1185">Reference proteome</keyword>
<proteinExistence type="predicted"/>
<evidence type="ECO:0000259" key="1">
    <source>
        <dbReference type="Pfam" id="PF12680"/>
    </source>
</evidence>
<evidence type="ECO:0000313" key="2">
    <source>
        <dbReference type="EMBL" id="GAA2618495.1"/>
    </source>
</evidence>
<dbReference type="Proteomes" id="UP001501509">
    <property type="component" value="Unassembled WGS sequence"/>
</dbReference>
<name>A0ABN3Q6A7_9ACTN</name>
<dbReference type="Gene3D" id="3.10.450.50">
    <property type="match status" value="1"/>
</dbReference>
<evidence type="ECO:0000313" key="3">
    <source>
        <dbReference type="Proteomes" id="UP001501509"/>
    </source>
</evidence>
<dbReference type="EMBL" id="BAAATD010000009">
    <property type="protein sequence ID" value="GAA2618495.1"/>
    <property type="molecule type" value="Genomic_DNA"/>
</dbReference>
<dbReference type="Pfam" id="PF12680">
    <property type="entry name" value="SnoaL_2"/>
    <property type="match status" value="1"/>
</dbReference>
<reference evidence="2 3" key="1">
    <citation type="journal article" date="2019" name="Int. J. Syst. Evol. Microbiol.">
        <title>The Global Catalogue of Microorganisms (GCM) 10K type strain sequencing project: providing services to taxonomists for standard genome sequencing and annotation.</title>
        <authorList>
            <consortium name="The Broad Institute Genomics Platform"/>
            <consortium name="The Broad Institute Genome Sequencing Center for Infectious Disease"/>
            <person name="Wu L."/>
            <person name="Ma J."/>
        </authorList>
    </citation>
    <scope>NUCLEOTIDE SEQUENCE [LARGE SCALE GENOMIC DNA]</scope>
    <source>
        <strain evidence="2 3">JCM 6833</strain>
    </source>
</reference>
<dbReference type="SUPFAM" id="SSF54427">
    <property type="entry name" value="NTF2-like"/>
    <property type="match status" value="1"/>
</dbReference>
<sequence>MPSTPGTVEAMNNDAHEQAQRYIDIWNEKDAAARRAAIDEVWTENAAYTDPLVAVEGRDALDATIAAVQQQFPDFVFRLAGNVDAHHDLARFTWELGPAGAEEAVVAGFDVAVFAEDGRIDRVHGFLDKVPS</sequence>
<comment type="caution">
    <text evidence="2">The sequence shown here is derived from an EMBL/GenBank/DDBJ whole genome shotgun (WGS) entry which is preliminary data.</text>
</comment>
<dbReference type="InterPro" id="IPR037401">
    <property type="entry name" value="SnoaL-like"/>
</dbReference>
<gene>
    <name evidence="2" type="ORF">GCM10010411_62450</name>
</gene>